<dbReference type="SUPFAM" id="SSF158745">
    <property type="entry name" value="LanC-like"/>
    <property type="match status" value="1"/>
</dbReference>
<evidence type="ECO:0000259" key="1">
    <source>
        <dbReference type="Pfam" id="PF13575"/>
    </source>
</evidence>
<protein>
    <submittedName>
        <fullName evidence="2">Lanthionine synthetase C-like protein</fullName>
    </submittedName>
</protein>
<accession>A0A6N2W843</accession>
<gene>
    <name evidence="2" type="ORF">CNLFYP112_00742</name>
</gene>
<dbReference type="EMBL" id="CACRTG010000046">
    <property type="protein sequence ID" value="VYT38223.1"/>
    <property type="molecule type" value="Genomic_DNA"/>
</dbReference>
<dbReference type="Pfam" id="PF05147">
    <property type="entry name" value="LANC_like"/>
    <property type="match status" value="1"/>
</dbReference>
<reference evidence="2" key="1">
    <citation type="submission" date="2019-11" db="EMBL/GenBank/DDBJ databases">
        <authorList>
            <person name="Feng L."/>
        </authorList>
    </citation>
    <scope>NUCLEOTIDE SEQUENCE</scope>
    <source>
        <strain evidence="2">CnexileLFYP112</strain>
    </source>
</reference>
<sequence length="914" mass="107712">MHKKFCGLYIEYIFEYIIETLKEKEDYHFDSEKLEYVKEIIEKEIFQRVFKSLLYCMNVERLDGNLYGNTSEERYEMFSNTRYCIEAMSKNFPTMRDQIYDEMARKCVYVMEVINELENNKNKIGRYFGITPEEIVQVQNSGDWHDSECVLIFTFKSQDKIVYKPTRGENLQFMKGFMDYFFEPEYAEQYIGLCIREGIWVKFVKHIELTNPRKVEQFYYNYGKVLFVAYILGMNDIHYENLIACGEYPVITDVETIFSSYLFFDTHTFLYDAQYKAVKELLYGTMATGMLPIFSMTDYFGGDVSCLSNKGIQLIVEKIKNEYRDDMYICTAPEMIVEYKHLPNHTIDPLMYGKQIVQGFEKAENIFQEKREDIINYILNNMEKVESRIILNMTKGYSKIVRIKSDPRYRHNPELFGHLLTTLKRSNQFNPEVYEQEVTELCRSNIPSFYWKMDMNCVYGLNSGQKKKILDLPIFTKERLSEILEYQVNIQMLEKQKQLICDAIASNIALGIEYEKLKISMKQYGDIHAKKMLRSNIDQNCIIGSDGTISWLGLMVNDKEQLEYAMLDWSLYSGIIGLGYMYISEYDKELDVLAKDMIQRIFCTLAKSYDLGFFKEYDISYFCGLTGIYAFLKQIRDRNIIETDIIEKYIKNIQEEIRNNIVKTSSYDTLAGIHSAIIYYFGCYEQDTFSREILSSIEEYFLNSFKIDDMKRNFNYASFAHGYSGVMTSIMCMLQHKYDVKLEKILCELWKEEKELHVEKFIWKDMRAHHIVHSHYWCHGSVGIMMTRLIWKKFGFDKKFAEDIEEENLEEILSKYKEELLNKKFQSKNYSLCHGNFALIDFLISYRKIGGTDERIDAYIEEIIESGQENGYSCVGAPGAINSIGFMVGEAGIQYTENRSKNSKLHSVLMLEIV</sequence>
<feature type="domain" description="Lantibiotic biosynthesis protein dehydration" evidence="1">
    <location>
        <begin position="92"/>
        <end position="450"/>
    </location>
</feature>
<evidence type="ECO:0000313" key="2">
    <source>
        <dbReference type="EMBL" id="VYT38223.1"/>
    </source>
</evidence>
<name>A0A6N2W843_9FIRM</name>
<dbReference type="InterPro" id="IPR007822">
    <property type="entry name" value="LANC-like"/>
</dbReference>
<dbReference type="CDD" id="cd04792">
    <property type="entry name" value="LanM-like"/>
    <property type="match status" value="1"/>
</dbReference>
<dbReference type="NCBIfam" id="TIGR03897">
    <property type="entry name" value="lanti_2_LanM"/>
    <property type="match status" value="1"/>
</dbReference>
<dbReference type="Gene3D" id="1.50.10.20">
    <property type="match status" value="1"/>
</dbReference>
<dbReference type="PIRSF" id="PIRSF037228">
    <property type="entry name" value="Lant_mod_RumM"/>
    <property type="match status" value="1"/>
</dbReference>
<organism evidence="2">
    <name type="scientific">[Clostridium] nexile</name>
    <dbReference type="NCBI Taxonomy" id="29361"/>
    <lineage>
        <taxon>Bacteria</taxon>
        <taxon>Bacillati</taxon>
        <taxon>Bacillota</taxon>
        <taxon>Clostridia</taxon>
        <taxon>Lachnospirales</taxon>
        <taxon>Lachnospiraceae</taxon>
        <taxon>Tyzzerella</taxon>
    </lineage>
</organism>
<dbReference type="InterPro" id="IPR025410">
    <property type="entry name" value="Lant_dehyd"/>
</dbReference>
<dbReference type="AlphaFoldDB" id="A0A6N2W843"/>
<dbReference type="PRINTS" id="PR01950">
    <property type="entry name" value="LANCSUPER"/>
</dbReference>
<dbReference type="SMART" id="SM01260">
    <property type="entry name" value="LANC_like"/>
    <property type="match status" value="1"/>
</dbReference>
<dbReference type="GO" id="GO:0031179">
    <property type="term" value="P:peptide modification"/>
    <property type="evidence" value="ECO:0007669"/>
    <property type="project" value="InterPro"/>
</dbReference>
<dbReference type="InterPro" id="IPR017146">
    <property type="entry name" value="Lanti_2_LanM"/>
</dbReference>
<proteinExistence type="predicted"/>
<dbReference type="Pfam" id="PF13575">
    <property type="entry name" value="DUF4135"/>
    <property type="match status" value="1"/>
</dbReference>